<dbReference type="SUPFAM" id="SSF51306">
    <property type="entry name" value="LexA/Signal peptidase"/>
    <property type="match status" value="1"/>
</dbReference>
<evidence type="ECO:0000256" key="5">
    <source>
        <dbReference type="ARBA" id="ARBA00022971"/>
    </source>
</evidence>
<dbReference type="OrthoDB" id="8524932at2"/>
<evidence type="ECO:0000259" key="7">
    <source>
        <dbReference type="Pfam" id="PF10502"/>
    </source>
</evidence>
<dbReference type="Pfam" id="PF10502">
    <property type="entry name" value="Peptidase_S26"/>
    <property type="match status" value="1"/>
</dbReference>
<dbReference type="KEGG" id="rhf:EUB48_16620"/>
<reference evidence="8 9" key="1">
    <citation type="submission" date="2019-01" db="EMBL/GenBank/DDBJ databases">
        <title>Genomic insights into a novel species Rhodoferax sp.</title>
        <authorList>
            <person name="Jin L."/>
        </authorList>
    </citation>
    <scope>NUCLEOTIDE SEQUENCE [LARGE SCALE GENOMIC DNA]</scope>
    <source>
        <strain evidence="8 9">CHu59-6-5</strain>
    </source>
</reference>
<dbReference type="AlphaFoldDB" id="A0A515DHG9"/>
<dbReference type="NCBIfam" id="TIGR02771">
    <property type="entry name" value="TraF_Ti"/>
    <property type="match status" value="1"/>
</dbReference>
<evidence type="ECO:0000256" key="4">
    <source>
        <dbReference type="ARBA" id="ARBA00022764"/>
    </source>
</evidence>
<sequence>MPSVPAGPDTGRWSGTRRHTAEFLRHVCRRWYLYLPVAVIWGLAYTRLYIDPTPRLPVLFNWTASLPYRVALVRHTPHAIERGDYIVFSFAGEAQASYPGLHGQPFFKQVRGLPGDVVTVEGRTVSVNGEVVGLAKTHAFDRQPLEPIAATVIPPGHYFVQGTGPDSFDSRYRSSGLVRADQVIAIVVPLF</sequence>
<dbReference type="GO" id="GO:0004252">
    <property type="term" value="F:serine-type endopeptidase activity"/>
    <property type="evidence" value="ECO:0007669"/>
    <property type="project" value="InterPro"/>
</dbReference>
<dbReference type="Gene3D" id="2.10.109.10">
    <property type="entry name" value="Umud Fragment, subunit A"/>
    <property type="match status" value="1"/>
</dbReference>
<name>A0A515DHG9_9BURK</name>
<dbReference type="InterPro" id="IPR014139">
    <property type="entry name" value="Peptidase_S26C_TraF"/>
</dbReference>
<evidence type="ECO:0000256" key="3">
    <source>
        <dbReference type="ARBA" id="ARBA00022729"/>
    </source>
</evidence>
<keyword evidence="6" id="KW-0812">Transmembrane</keyword>
<proteinExistence type="inferred from homology"/>
<organism evidence="8 9">
    <name type="scientific">Rhodoferax sediminis</name>
    <dbReference type="NCBI Taxonomy" id="2509614"/>
    <lineage>
        <taxon>Bacteria</taxon>
        <taxon>Pseudomonadati</taxon>
        <taxon>Pseudomonadota</taxon>
        <taxon>Betaproteobacteria</taxon>
        <taxon>Burkholderiales</taxon>
        <taxon>Comamonadaceae</taxon>
        <taxon>Rhodoferax</taxon>
    </lineage>
</organism>
<protein>
    <submittedName>
        <fullName evidence="8">Conjugative transfer signal peptidase TraF</fullName>
    </submittedName>
</protein>
<evidence type="ECO:0000256" key="6">
    <source>
        <dbReference type="SAM" id="Phobius"/>
    </source>
</evidence>
<dbReference type="Proteomes" id="UP000316798">
    <property type="component" value="Chromosome"/>
</dbReference>
<dbReference type="InterPro" id="IPR036286">
    <property type="entry name" value="LexA/Signal_pep-like_sf"/>
</dbReference>
<evidence type="ECO:0000313" key="8">
    <source>
        <dbReference type="EMBL" id="QDL39850.1"/>
    </source>
</evidence>
<keyword evidence="4" id="KW-0574">Periplasm</keyword>
<keyword evidence="3" id="KW-0732">Signal</keyword>
<dbReference type="EMBL" id="CP035503">
    <property type="protein sequence ID" value="QDL39850.1"/>
    <property type="molecule type" value="Genomic_DNA"/>
</dbReference>
<comment type="similarity">
    <text evidence="2">Belongs to the peptidase S26C family.</text>
</comment>
<keyword evidence="6" id="KW-0472">Membrane</keyword>
<feature type="transmembrane region" description="Helical" evidence="6">
    <location>
        <begin position="31"/>
        <end position="50"/>
    </location>
</feature>
<keyword evidence="6" id="KW-1133">Transmembrane helix</keyword>
<evidence type="ECO:0000256" key="1">
    <source>
        <dbReference type="ARBA" id="ARBA00004418"/>
    </source>
</evidence>
<evidence type="ECO:0000313" key="9">
    <source>
        <dbReference type="Proteomes" id="UP000316798"/>
    </source>
</evidence>
<dbReference type="InterPro" id="IPR019533">
    <property type="entry name" value="Peptidase_S26"/>
</dbReference>
<gene>
    <name evidence="8" type="primary">traF</name>
    <name evidence="8" type="ORF">EUB48_16620</name>
</gene>
<keyword evidence="9" id="KW-1185">Reference proteome</keyword>
<accession>A0A515DHG9</accession>
<comment type="subcellular location">
    <subcellularLocation>
        <location evidence="1">Periplasm</location>
    </subcellularLocation>
</comment>
<keyword evidence="5" id="KW-0184">Conjugation</keyword>
<feature type="domain" description="Peptidase S26" evidence="7">
    <location>
        <begin position="73"/>
        <end position="187"/>
    </location>
</feature>
<evidence type="ECO:0000256" key="2">
    <source>
        <dbReference type="ARBA" id="ARBA00005849"/>
    </source>
</evidence>
<dbReference type="GO" id="GO:0042597">
    <property type="term" value="C:periplasmic space"/>
    <property type="evidence" value="ECO:0007669"/>
    <property type="project" value="UniProtKB-SubCell"/>
</dbReference>
<dbReference type="GO" id="GO:0006465">
    <property type="term" value="P:signal peptide processing"/>
    <property type="evidence" value="ECO:0007669"/>
    <property type="project" value="InterPro"/>
</dbReference>